<organism evidence="1 2">
    <name type="scientific">Anabaena catenula FACHB-362</name>
    <dbReference type="NCBI Taxonomy" id="2692877"/>
    <lineage>
        <taxon>Bacteria</taxon>
        <taxon>Bacillati</taxon>
        <taxon>Cyanobacteriota</taxon>
        <taxon>Cyanophyceae</taxon>
        <taxon>Nostocales</taxon>
        <taxon>Nostocaceae</taxon>
        <taxon>Anabaena</taxon>
    </lineage>
</organism>
<protein>
    <recommendedName>
        <fullName evidence="3">Restriction endonuclease</fullName>
    </recommendedName>
</protein>
<evidence type="ECO:0000313" key="1">
    <source>
        <dbReference type="EMBL" id="MBD2691230.1"/>
    </source>
</evidence>
<name>A0ABR8J053_9NOST</name>
<sequence length="330" mass="38192">MLSTKQIRGLVLEEIILVLLGKAGYRILTKQDDPLIFRDGKAGLEVQGRGEWHQIDALVGYDRTPAFLFPIRLGVEAKAYFPNSSSTGKVGIEIIRNAVGVVKDINENYSSFFSKPSQELKLKRYNYVYAIFSLYGFTQNAQRYAIAHQIYLIQYYHNHLFNGIKDILSELQGQSALEKQQSAIRQALRGFFRSPDNYYYELRNIFGDDIEFIDKLLKEINHIEGSYFGLLNGEYPIHILSKNPITDIADQDEYKANILVNQNGDMKIDLMNNELCFDLPEVISQILKEVWRNDENLAEFERRNKYFINLSGIIGGMRRDIQIKFEYPFP</sequence>
<dbReference type="Proteomes" id="UP000660381">
    <property type="component" value="Unassembled WGS sequence"/>
</dbReference>
<keyword evidence="2" id="KW-1185">Reference proteome</keyword>
<comment type="caution">
    <text evidence="1">The sequence shown here is derived from an EMBL/GenBank/DDBJ whole genome shotgun (WGS) entry which is preliminary data.</text>
</comment>
<accession>A0ABR8J053</accession>
<dbReference type="EMBL" id="JACJTQ010000005">
    <property type="protein sequence ID" value="MBD2691230.1"/>
    <property type="molecule type" value="Genomic_DNA"/>
</dbReference>
<dbReference type="RefSeq" id="WP_190905742.1">
    <property type="nucleotide sequence ID" value="NZ_JACJTQ010000005.1"/>
</dbReference>
<reference evidence="1 2" key="1">
    <citation type="journal article" date="2020" name="ISME J.">
        <title>Comparative genomics reveals insights into cyanobacterial evolution and habitat adaptation.</title>
        <authorList>
            <person name="Chen M.Y."/>
            <person name="Teng W.K."/>
            <person name="Zhao L."/>
            <person name="Hu C.X."/>
            <person name="Zhou Y.K."/>
            <person name="Han B.P."/>
            <person name="Song L.R."/>
            <person name="Shu W.S."/>
        </authorList>
    </citation>
    <scope>NUCLEOTIDE SEQUENCE [LARGE SCALE GENOMIC DNA]</scope>
    <source>
        <strain evidence="1 2">FACHB-362</strain>
    </source>
</reference>
<proteinExistence type="predicted"/>
<evidence type="ECO:0008006" key="3">
    <source>
        <dbReference type="Google" id="ProtNLM"/>
    </source>
</evidence>
<evidence type="ECO:0000313" key="2">
    <source>
        <dbReference type="Proteomes" id="UP000660381"/>
    </source>
</evidence>
<gene>
    <name evidence="1" type="ORF">H6G68_05555</name>
</gene>